<dbReference type="InterPro" id="IPR029752">
    <property type="entry name" value="D-isomer_DH_CS1"/>
</dbReference>
<feature type="domain" description="D-isomer specific 2-hydroxyacid dehydrogenase NAD-binding" evidence="5">
    <location>
        <begin position="129"/>
        <end position="307"/>
    </location>
</feature>
<gene>
    <name evidence="6" type="ORF">CYFA0S_01e15060g</name>
</gene>
<dbReference type="InterPro" id="IPR029753">
    <property type="entry name" value="D-isomer_DH_CS"/>
</dbReference>
<dbReference type="GO" id="GO:0005829">
    <property type="term" value="C:cytosol"/>
    <property type="evidence" value="ECO:0007669"/>
    <property type="project" value="TreeGrafter"/>
</dbReference>
<protein>
    <submittedName>
        <fullName evidence="6">CYFA0S01e15060g1_1</fullName>
    </submittedName>
</protein>
<evidence type="ECO:0000256" key="2">
    <source>
        <dbReference type="ARBA" id="ARBA00023002"/>
    </source>
</evidence>
<dbReference type="VEuPathDB" id="FungiDB:BON22_5170"/>
<dbReference type="AlphaFoldDB" id="A0A061AKM5"/>
<sequence length="349" mass="38002">MLKSAMTTTKPVVLRLGKVAYAQDAWKELEKIATVIVDDSKDRADFLANLNGKYKDLGVKYITRTFASANVTGLFDQELIKNLPDSVISVSHCGAGYDQVDPHALTERGIQLSNVPNLVNDATADTHVFLLLGALRSFSEGQRRLLRGEWPSGGACAGTAVANDPTGKVVGILGMGGIGRNILSKLKPFGFEKFIYHNRKKLAPELEAGAEYVTFDELLAQSDILSVNIPLNKNTHHILNKEAFAKMKKGIVVVNTARGGVIDETAFIEALKDGTVRSAGLDVMENEPNVNLELASLPNVLALPHMGTNTYETIKSMEEFIVENVTKVIETGHVISLVPEQESVKFEKK</sequence>
<dbReference type="PROSITE" id="PS00671">
    <property type="entry name" value="D_2_HYDROXYACID_DH_3"/>
    <property type="match status" value="1"/>
</dbReference>
<comment type="similarity">
    <text evidence="1 3">Belongs to the D-isomer specific 2-hydroxyacid dehydrogenase family.</text>
</comment>
<evidence type="ECO:0000313" key="6">
    <source>
        <dbReference type="EMBL" id="CDR37691.1"/>
    </source>
</evidence>
<reference evidence="6" key="1">
    <citation type="journal article" date="2014" name="Genome Announc.">
        <title>Genome sequence of the yeast Cyberlindnera fabianii (Hansenula fabianii).</title>
        <authorList>
            <person name="Freel K.C."/>
            <person name="Sarilar V."/>
            <person name="Neuveglise C."/>
            <person name="Devillers H."/>
            <person name="Friedrich A."/>
            <person name="Schacherer J."/>
        </authorList>
    </citation>
    <scope>NUCLEOTIDE SEQUENCE</scope>
    <source>
        <strain evidence="6">YJS4271</strain>
    </source>
</reference>
<dbReference type="Gene3D" id="3.40.50.720">
    <property type="entry name" value="NAD(P)-binding Rossmann-like Domain"/>
    <property type="match status" value="2"/>
</dbReference>
<evidence type="ECO:0000256" key="3">
    <source>
        <dbReference type="RuleBase" id="RU003719"/>
    </source>
</evidence>
<organism evidence="6">
    <name type="scientific">Cyberlindnera fabianii</name>
    <name type="common">Yeast</name>
    <name type="synonym">Hansenula fabianii</name>
    <dbReference type="NCBI Taxonomy" id="36022"/>
    <lineage>
        <taxon>Eukaryota</taxon>
        <taxon>Fungi</taxon>
        <taxon>Dikarya</taxon>
        <taxon>Ascomycota</taxon>
        <taxon>Saccharomycotina</taxon>
        <taxon>Saccharomycetes</taxon>
        <taxon>Phaffomycetales</taxon>
        <taxon>Phaffomycetaceae</taxon>
        <taxon>Cyberlindnera</taxon>
    </lineage>
</organism>
<keyword evidence="2 3" id="KW-0560">Oxidoreductase</keyword>
<dbReference type="InterPro" id="IPR006139">
    <property type="entry name" value="D-isomer_2_OHA_DH_cat_dom"/>
</dbReference>
<dbReference type="EMBL" id="LK052886">
    <property type="protein sequence ID" value="CDR37691.1"/>
    <property type="molecule type" value="Genomic_DNA"/>
</dbReference>
<evidence type="ECO:0000259" key="5">
    <source>
        <dbReference type="Pfam" id="PF02826"/>
    </source>
</evidence>
<accession>A0A061AKM5</accession>
<dbReference type="Pfam" id="PF00389">
    <property type="entry name" value="2-Hacid_dh"/>
    <property type="match status" value="1"/>
</dbReference>
<dbReference type="CDD" id="cd12168">
    <property type="entry name" value="Mand_dh_like"/>
    <property type="match status" value="1"/>
</dbReference>
<dbReference type="GO" id="GO:0016618">
    <property type="term" value="F:hydroxypyruvate reductase [NAD(P)H] activity"/>
    <property type="evidence" value="ECO:0007669"/>
    <property type="project" value="TreeGrafter"/>
</dbReference>
<name>A0A061AKM5_CYBFA</name>
<dbReference type="Pfam" id="PF02826">
    <property type="entry name" value="2-Hacid_dh_C"/>
    <property type="match status" value="1"/>
</dbReference>
<dbReference type="PROSITE" id="PS00670">
    <property type="entry name" value="D_2_HYDROXYACID_DH_2"/>
    <property type="match status" value="1"/>
</dbReference>
<proteinExistence type="inferred from homology"/>
<dbReference type="SUPFAM" id="SSF52283">
    <property type="entry name" value="Formate/glycerate dehydrogenase catalytic domain-like"/>
    <property type="match status" value="1"/>
</dbReference>
<dbReference type="InterPro" id="IPR036291">
    <property type="entry name" value="NAD(P)-bd_dom_sf"/>
</dbReference>
<dbReference type="GO" id="GO:0051287">
    <property type="term" value="F:NAD binding"/>
    <property type="evidence" value="ECO:0007669"/>
    <property type="project" value="InterPro"/>
</dbReference>
<dbReference type="InterPro" id="IPR006140">
    <property type="entry name" value="D-isomer_DH_NAD-bd"/>
</dbReference>
<dbReference type="InterPro" id="IPR050223">
    <property type="entry name" value="D-isomer_2-hydroxyacid_DH"/>
</dbReference>
<dbReference type="PANTHER" id="PTHR10996">
    <property type="entry name" value="2-HYDROXYACID DEHYDROGENASE-RELATED"/>
    <property type="match status" value="1"/>
</dbReference>
<dbReference type="PANTHER" id="PTHR10996:SF257">
    <property type="entry name" value="GLYOXYLATE REDUCTASE 1"/>
    <property type="match status" value="1"/>
</dbReference>
<evidence type="ECO:0000259" key="4">
    <source>
        <dbReference type="Pfam" id="PF00389"/>
    </source>
</evidence>
<dbReference type="FunFam" id="3.40.50.720:FF:000026">
    <property type="entry name" value="Glyoxylate/hydroxypyruvate reductase B"/>
    <property type="match status" value="1"/>
</dbReference>
<dbReference type="OrthoDB" id="9991913at2759"/>
<dbReference type="SUPFAM" id="SSF51735">
    <property type="entry name" value="NAD(P)-binding Rossmann-fold domains"/>
    <property type="match status" value="1"/>
</dbReference>
<dbReference type="PhylomeDB" id="A0A061AKM5"/>
<dbReference type="PROSITE" id="PS00065">
    <property type="entry name" value="D_2_HYDROXYACID_DH_1"/>
    <property type="match status" value="1"/>
</dbReference>
<feature type="domain" description="D-isomer specific 2-hydroxyacid dehydrogenase catalytic" evidence="4">
    <location>
        <begin position="23"/>
        <end position="338"/>
    </location>
</feature>
<evidence type="ECO:0000256" key="1">
    <source>
        <dbReference type="ARBA" id="ARBA00005854"/>
    </source>
</evidence>
<dbReference type="GO" id="GO:0030267">
    <property type="term" value="F:glyoxylate reductase (NADPH) activity"/>
    <property type="evidence" value="ECO:0007669"/>
    <property type="project" value="TreeGrafter"/>
</dbReference>